<feature type="binding site" evidence="1">
    <location>
        <position position="85"/>
    </location>
    <ligand>
        <name>Mg(2+)</name>
        <dbReference type="ChEBI" id="CHEBI:18420"/>
        <label>1</label>
        <note>catalytic</note>
    </ligand>
</feature>
<feature type="binding site" evidence="1">
    <location>
        <position position="83"/>
    </location>
    <ligand>
        <name>Mg(2+)</name>
        <dbReference type="ChEBI" id="CHEBI:18420"/>
        <label>1</label>
        <note>catalytic</note>
    </ligand>
</feature>
<dbReference type="GO" id="GO:0007165">
    <property type="term" value="P:signal transduction"/>
    <property type="evidence" value="ECO:0007669"/>
    <property type="project" value="TreeGrafter"/>
</dbReference>
<dbReference type="STRING" id="1797994.A2227_02770"/>
<keyword evidence="1" id="KW-0460">Magnesium</keyword>
<dbReference type="GO" id="GO:0006020">
    <property type="term" value="P:inositol metabolic process"/>
    <property type="evidence" value="ECO:0007669"/>
    <property type="project" value="TreeGrafter"/>
</dbReference>
<dbReference type="AlphaFoldDB" id="A0A1F5SHC0"/>
<dbReference type="SUPFAM" id="SSF56655">
    <property type="entry name" value="Carbohydrate phosphatase"/>
    <property type="match status" value="1"/>
</dbReference>
<dbReference type="Gene3D" id="3.40.190.80">
    <property type="match status" value="1"/>
</dbReference>
<protein>
    <recommendedName>
        <fullName evidence="4">Inositol-phosphate phosphatase</fullName>
    </recommendedName>
</protein>
<gene>
    <name evidence="2" type="ORF">A2227_02770</name>
</gene>
<sequence length="261" mass="29417">MFTTKEQKIIAAVRSGGETLKINFGKNLRTYRKTIASDFFTEADIKTETRIISLIKKVYPGINILAEESGVENNGSDYTLVIDPLDGTNNFALNIPYFSVAVALMEGEKTVFACVYNPILNDLYCAKLGKGAYKNGRRMKVSRKTSLSQATIAYVTGYSNIKDLRLSMTKKLYHKFAERILDNWCPTLDYCLLAEGKIECVITDDDDLHESIIGKLFITESGGIVTDYRGEKSRGYKEYRFISANGKKILNEVLRIVNHKK</sequence>
<dbReference type="PANTHER" id="PTHR20854">
    <property type="entry name" value="INOSITOL MONOPHOSPHATASE"/>
    <property type="match status" value="1"/>
</dbReference>
<dbReference type="EMBL" id="MFGB01000017">
    <property type="protein sequence ID" value="OGF26117.1"/>
    <property type="molecule type" value="Genomic_DNA"/>
</dbReference>
<keyword evidence="1" id="KW-0479">Metal-binding</keyword>
<comment type="caution">
    <text evidence="2">The sequence shown here is derived from an EMBL/GenBank/DDBJ whole genome shotgun (WGS) entry which is preliminary data.</text>
</comment>
<feature type="binding site" evidence="1">
    <location>
        <position position="86"/>
    </location>
    <ligand>
        <name>Mg(2+)</name>
        <dbReference type="ChEBI" id="CHEBI:18420"/>
        <label>1</label>
        <note>catalytic</note>
    </ligand>
</feature>
<evidence type="ECO:0000256" key="1">
    <source>
        <dbReference type="PIRSR" id="PIRSR600760-2"/>
    </source>
</evidence>
<evidence type="ECO:0000313" key="3">
    <source>
        <dbReference type="Proteomes" id="UP000178367"/>
    </source>
</evidence>
<dbReference type="Gene3D" id="3.30.540.10">
    <property type="entry name" value="Fructose-1,6-Bisphosphatase, subunit A, domain 1"/>
    <property type="match status" value="1"/>
</dbReference>
<dbReference type="PANTHER" id="PTHR20854:SF4">
    <property type="entry name" value="INOSITOL-1-MONOPHOSPHATASE-RELATED"/>
    <property type="match status" value="1"/>
</dbReference>
<feature type="binding site" evidence="1">
    <location>
        <position position="67"/>
    </location>
    <ligand>
        <name>Mg(2+)</name>
        <dbReference type="ChEBI" id="CHEBI:18420"/>
        <label>1</label>
        <note>catalytic</note>
    </ligand>
</feature>
<organism evidence="2 3">
    <name type="scientific">Candidatus Falkowbacteria bacterium RIFOXYA2_FULL_47_19</name>
    <dbReference type="NCBI Taxonomy" id="1797994"/>
    <lineage>
        <taxon>Bacteria</taxon>
        <taxon>Candidatus Falkowiibacteriota</taxon>
    </lineage>
</organism>
<proteinExistence type="predicted"/>
<evidence type="ECO:0008006" key="4">
    <source>
        <dbReference type="Google" id="ProtNLM"/>
    </source>
</evidence>
<dbReference type="InterPro" id="IPR000760">
    <property type="entry name" value="Inositol_monophosphatase-like"/>
</dbReference>
<accession>A0A1F5SHC0</accession>
<name>A0A1F5SHC0_9BACT</name>
<reference evidence="2 3" key="1">
    <citation type="journal article" date="2016" name="Nat. Commun.">
        <title>Thousands of microbial genomes shed light on interconnected biogeochemical processes in an aquifer system.</title>
        <authorList>
            <person name="Anantharaman K."/>
            <person name="Brown C.T."/>
            <person name="Hug L.A."/>
            <person name="Sharon I."/>
            <person name="Castelle C.J."/>
            <person name="Probst A.J."/>
            <person name="Thomas B.C."/>
            <person name="Singh A."/>
            <person name="Wilkins M.J."/>
            <person name="Karaoz U."/>
            <person name="Brodie E.L."/>
            <person name="Williams K.H."/>
            <person name="Hubbard S.S."/>
            <person name="Banfield J.F."/>
        </authorList>
    </citation>
    <scope>NUCLEOTIDE SEQUENCE [LARGE SCALE GENOMIC DNA]</scope>
</reference>
<dbReference type="Proteomes" id="UP000178367">
    <property type="component" value="Unassembled WGS sequence"/>
</dbReference>
<comment type="cofactor">
    <cofactor evidence="1">
        <name>Mg(2+)</name>
        <dbReference type="ChEBI" id="CHEBI:18420"/>
    </cofactor>
</comment>
<dbReference type="PRINTS" id="PR00377">
    <property type="entry name" value="IMPHPHTASES"/>
</dbReference>
<dbReference type="GO" id="GO:0008934">
    <property type="term" value="F:inositol monophosphate 1-phosphatase activity"/>
    <property type="evidence" value="ECO:0007669"/>
    <property type="project" value="TreeGrafter"/>
</dbReference>
<evidence type="ECO:0000313" key="2">
    <source>
        <dbReference type="EMBL" id="OGF26117.1"/>
    </source>
</evidence>
<dbReference type="GO" id="GO:0046872">
    <property type="term" value="F:metal ion binding"/>
    <property type="evidence" value="ECO:0007669"/>
    <property type="project" value="UniProtKB-KW"/>
</dbReference>
<dbReference type="Pfam" id="PF00459">
    <property type="entry name" value="Inositol_P"/>
    <property type="match status" value="1"/>
</dbReference>